<protein>
    <submittedName>
        <fullName evidence="3">Pyridine nucleotide-disulfide oxidoreductase</fullName>
    </submittedName>
</protein>
<evidence type="ECO:0000313" key="3">
    <source>
        <dbReference type="EMBL" id="EOU22143.1"/>
    </source>
</evidence>
<dbReference type="SUPFAM" id="SSF51905">
    <property type="entry name" value="FAD/NAD(P)-binding domain"/>
    <property type="match status" value="1"/>
</dbReference>
<proteinExistence type="predicted"/>
<reference evidence="2 4" key="1">
    <citation type="submission" date="2013-03" db="EMBL/GenBank/DDBJ databases">
        <title>The Genome Sequence of Enterococcus avium ATCC_14025 (Illumina only assembly).</title>
        <authorList>
            <consortium name="The Broad Institute Genomics Platform"/>
            <consortium name="The Broad Institute Genome Sequencing Center for Infectious Disease"/>
            <person name="Earl A."/>
            <person name="Russ C."/>
            <person name="Gilmore M."/>
            <person name="Surin D."/>
            <person name="Walker B."/>
            <person name="Young S."/>
            <person name="Zeng Q."/>
            <person name="Gargeya S."/>
            <person name="Fitzgerald M."/>
            <person name="Haas B."/>
            <person name="Abouelleil A."/>
            <person name="Allen A.W."/>
            <person name="Alvarado L."/>
            <person name="Arachchi H.M."/>
            <person name="Berlin A.M."/>
            <person name="Chapman S.B."/>
            <person name="Gainer-Dewar J."/>
            <person name="Goldberg J."/>
            <person name="Griggs A."/>
            <person name="Gujja S."/>
            <person name="Hansen M."/>
            <person name="Howarth C."/>
            <person name="Imamovic A."/>
            <person name="Ireland A."/>
            <person name="Larimer J."/>
            <person name="McCowan C."/>
            <person name="Murphy C."/>
            <person name="Pearson M."/>
            <person name="Poon T.W."/>
            <person name="Priest M."/>
            <person name="Roberts A."/>
            <person name="Saif S."/>
            <person name="Shea T."/>
            <person name="Sisk P."/>
            <person name="Sykes S."/>
            <person name="Wortman J."/>
            <person name="Nusbaum C."/>
            <person name="Birren B."/>
        </authorList>
    </citation>
    <scope>NUCLEOTIDE SEQUENCE [LARGE SCALE GENOMIC DNA]</scope>
    <source>
        <strain evidence="2 4">ATCC 14025</strain>
    </source>
</reference>
<reference evidence="3 5" key="2">
    <citation type="submission" date="2013-03" db="EMBL/GenBank/DDBJ databases">
        <title>The Genome Sequence of Enterococcus avium ATCC_14025 (PacBio/Illumina hybrid assembly).</title>
        <authorList>
            <consortium name="The Broad Institute Genomics Platform"/>
            <consortium name="The Broad Institute Genome Sequencing Center for Infectious Disease"/>
            <person name="Earl A."/>
            <person name="Russ C."/>
            <person name="Gilmore M."/>
            <person name="Surin D."/>
            <person name="Walker B."/>
            <person name="Young S."/>
            <person name="Zeng Q."/>
            <person name="Gargeya S."/>
            <person name="Fitzgerald M."/>
            <person name="Haas B."/>
            <person name="Abouelleil A."/>
            <person name="Allen A.W."/>
            <person name="Alvarado L."/>
            <person name="Arachchi H.M."/>
            <person name="Berlin A.M."/>
            <person name="Chapman S.B."/>
            <person name="Gainer-Dewar J."/>
            <person name="Goldberg J."/>
            <person name="Griggs A."/>
            <person name="Gujja S."/>
            <person name="Hansen M."/>
            <person name="Howarth C."/>
            <person name="Imamovic A."/>
            <person name="Ireland A."/>
            <person name="Larimer J."/>
            <person name="McCowan C."/>
            <person name="Murphy C."/>
            <person name="Pearson M."/>
            <person name="Poon T.W."/>
            <person name="Priest M."/>
            <person name="Roberts A."/>
            <person name="Saif S."/>
            <person name="Shea T."/>
            <person name="Sisk P."/>
            <person name="Sykes S."/>
            <person name="Wortman J."/>
            <person name="Nusbaum C."/>
            <person name="Birren B."/>
        </authorList>
    </citation>
    <scope>NUCLEOTIDE SEQUENCE [LARGE SCALE GENOMIC DNA]</scope>
    <source>
        <strain evidence="3 5">ATCC 14025</strain>
    </source>
</reference>
<dbReference type="GO" id="GO:0004497">
    <property type="term" value="F:monooxygenase activity"/>
    <property type="evidence" value="ECO:0007669"/>
    <property type="project" value="TreeGrafter"/>
</dbReference>
<dbReference type="EMBL" id="AHYV01000030">
    <property type="protein sequence ID" value="EOT42995.1"/>
    <property type="molecule type" value="Genomic_DNA"/>
</dbReference>
<evidence type="ECO:0000313" key="5">
    <source>
        <dbReference type="Proteomes" id="UP000014107"/>
    </source>
</evidence>
<dbReference type="Pfam" id="PF13738">
    <property type="entry name" value="Pyr_redox_3"/>
    <property type="match status" value="1"/>
</dbReference>
<dbReference type="EMBL" id="ASWL01000003">
    <property type="protein sequence ID" value="EOU22143.1"/>
    <property type="molecule type" value="Genomic_DNA"/>
</dbReference>
<dbReference type="InterPro" id="IPR050982">
    <property type="entry name" value="Auxin_biosynth/cation_transpt"/>
</dbReference>
<evidence type="ECO:0000256" key="1">
    <source>
        <dbReference type="ARBA" id="ARBA00023002"/>
    </source>
</evidence>
<keyword evidence="4" id="KW-1185">Reference proteome</keyword>
<keyword evidence="1" id="KW-0560">Oxidoreductase</keyword>
<dbReference type="InterPro" id="IPR036188">
    <property type="entry name" value="FAD/NAD-bd_sf"/>
</dbReference>
<evidence type="ECO:0000313" key="2">
    <source>
        <dbReference type="EMBL" id="EOT42995.1"/>
    </source>
</evidence>
<dbReference type="AlphaFoldDB" id="A0AAV3J0M1"/>
<accession>A0AAV3J0M1</accession>
<gene>
    <name evidence="3" type="ORF">I570_02345</name>
    <name evidence="2" type="ORF">OMU_02935</name>
</gene>
<name>A0AAV3J0M1_ENTAV</name>
<comment type="caution">
    <text evidence="3">The sequence shown here is derived from an EMBL/GenBank/DDBJ whole genome shotgun (WGS) entry which is preliminary data.</text>
</comment>
<dbReference type="Proteomes" id="UP000014107">
    <property type="component" value="Unassembled WGS sequence"/>
</dbReference>
<dbReference type="GO" id="GO:0050660">
    <property type="term" value="F:flavin adenine dinucleotide binding"/>
    <property type="evidence" value="ECO:0007669"/>
    <property type="project" value="TreeGrafter"/>
</dbReference>
<dbReference type="PRINTS" id="PR00469">
    <property type="entry name" value="PNDRDTASEII"/>
</dbReference>
<dbReference type="PANTHER" id="PTHR43539">
    <property type="entry name" value="FLAVIN-BINDING MONOOXYGENASE-LIKE PROTEIN (AFU_ORTHOLOGUE AFUA_4G09220)"/>
    <property type="match status" value="1"/>
</dbReference>
<dbReference type="Gene3D" id="3.50.50.60">
    <property type="entry name" value="FAD/NAD(P)-binding domain"/>
    <property type="match status" value="1"/>
</dbReference>
<dbReference type="Proteomes" id="UP000014104">
    <property type="component" value="Unassembled WGS sequence"/>
</dbReference>
<dbReference type="PANTHER" id="PTHR43539:SF89">
    <property type="entry name" value="NAD(P)-BINDING DOMAIN-CONTAINING PROTEIN"/>
    <property type="match status" value="1"/>
</dbReference>
<organism evidence="3 5">
    <name type="scientific">Enterococcus avium ATCC 14025</name>
    <dbReference type="NCBI Taxonomy" id="1140002"/>
    <lineage>
        <taxon>Bacteria</taxon>
        <taxon>Bacillati</taxon>
        <taxon>Bacillota</taxon>
        <taxon>Bacilli</taxon>
        <taxon>Lactobacillales</taxon>
        <taxon>Enterococcaceae</taxon>
        <taxon>Enterococcus</taxon>
    </lineage>
</organism>
<sequence>MVEKKEIVIIGAGAAGVGMGVTLTELGMSDFVILEKEKVGNSFANWPQETRFITPSFTSNGFGMSDLNAVAVDTSPAYTLGKERLSGIDYAEYLQLVSDEYHLPLKTDCTVKTIKKEGTKYLIETTKGTISTKYLIFAVGEFSFPVKTNIEGADRFGLHYGEVNSWKEIEGEHQTIIGGNESAIDAALELAKLGKDVSIYTKSSGLDSREADPSIRLSPYTRQRFLHLQQLEESRN</sequence>
<evidence type="ECO:0000313" key="4">
    <source>
        <dbReference type="Proteomes" id="UP000014104"/>
    </source>
</evidence>